<feature type="non-terminal residue" evidence="2">
    <location>
        <position position="104"/>
    </location>
</feature>
<dbReference type="AlphaFoldDB" id="A0AAN6TUK4"/>
<keyword evidence="3" id="KW-1185">Reference proteome</keyword>
<feature type="compositionally biased region" description="Polar residues" evidence="1">
    <location>
        <begin position="92"/>
        <end position="104"/>
    </location>
</feature>
<name>A0AAN6TUK4_9PEZI</name>
<comment type="caution">
    <text evidence="2">The sequence shown here is derived from an EMBL/GenBank/DDBJ whole genome shotgun (WGS) entry which is preliminary data.</text>
</comment>
<dbReference type="GeneID" id="87830348"/>
<feature type="non-terminal residue" evidence="2">
    <location>
        <position position="1"/>
    </location>
</feature>
<evidence type="ECO:0000256" key="1">
    <source>
        <dbReference type="SAM" id="MobiDB-lite"/>
    </source>
</evidence>
<organism evidence="2 3">
    <name type="scientific">Parathielavia appendiculata</name>
    <dbReference type="NCBI Taxonomy" id="2587402"/>
    <lineage>
        <taxon>Eukaryota</taxon>
        <taxon>Fungi</taxon>
        <taxon>Dikarya</taxon>
        <taxon>Ascomycota</taxon>
        <taxon>Pezizomycotina</taxon>
        <taxon>Sordariomycetes</taxon>
        <taxon>Sordariomycetidae</taxon>
        <taxon>Sordariales</taxon>
        <taxon>Chaetomiaceae</taxon>
        <taxon>Parathielavia</taxon>
    </lineage>
</organism>
<evidence type="ECO:0000313" key="2">
    <source>
        <dbReference type="EMBL" id="KAK4120934.1"/>
    </source>
</evidence>
<dbReference type="RefSeq" id="XP_062644705.1">
    <property type="nucleotide sequence ID" value="XM_062793579.1"/>
</dbReference>
<feature type="region of interest" description="Disordered" evidence="1">
    <location>
        <begin position="1"/>
        <end position="104"/>
    </location>
</feature>
<sequence length="104" mass="11013">VPGNKGTWPSHAYSPTGPPPRQQLFRSCGPGASRDRNSTALPSVQHSRHGPPSVGRNPGLQLPVVLRGSPHEAEAAVPTVSCSRPSKKLPRQRSSLHCTATNLP</sequence>
<reference evidence="2" key="1">
    <citation type="journal article" date="2023" name="Mol. Phylogenet. Evol.">
        <title>Genome-scale phylogeny and comparative genomics of the fungal order Sordariales.</title>
        <authorList>
            <person name="Hensen N."/>
            <person name="Bonometti L."/>
            <person name="Westerberg I."/>
            <person name="Brannstrom I.O."/>
            <person name="Guillou S."/>
            <person name="Cros-Aarteil S."/>
            <person name="Calhoun S."/>
            <person name="Haridas S."/>
            <person name="Kuo A."/>
            <person name="Mondo S."/>
            <person name="Pangilinan J."/>
            <person name="Riley R."/>
            <person name="LaButti K."/>
            <person name="Andreopoulos B."/>
            <person name="Lipzen A."/>
            <person name="Chen C."/>
            <person name="Yan M."/>
            <person name="Daum C."/>
            <person name="Ng V."/>
            <person name="Clum A."/>
            <person name="Steindorff A."/>
            <person name="Ohm R.A."/>
            <person name="Martin F."/>
            <person name="Silar P."/>
            <person name="Natvig D.O."/>
            <person name="Lalanne C."/>
            <person name="Gautier V."/>
            <person name="Ament-Velasquez S.L."/>
            <person name="Kruys A."/>
            <person name="Hutchinson M.I."/>
            <person name="Powell A.J."/>
            <person name="Barry K."/>
            <person name="Miller A.N."/>
            <person name="Grigoriev I.V."/>
            <person name="Debuchy R."/>
            <person name="Gladieux P."/>
            <person name="Hiltunen Thoren M."/>
            <person name="Johannesson H."/>
        </authorList>
    </citation>
    <scope>NUCLEOTIDE SEQUENCE</scope>
    <source>
        <strain evidence="2">CBS 731.68</strain>
    </source>
</reference>
<accession>A0AAN6TUK4</accession>
<proteinExistence type="predicted"/>
<dbReference type="EMBL" id="MU853236">
    <property type="protein sequence ID" value="KAK4120934.1"/>
    <property type="molecule type" value="Genomic_DNA"/>
</dbReference>
<dbReference type="Proteomes" id="UP001302602">
    <property type="component" value="Unassembled WGS sequence"/>
</dbReference>
<protein>
    <submittedName>
        <fullName evidence="2">Uncharacterized protein</fullName>
    </submittedName>
</protein>
<evidence type="ECO:0000313" key="3">
    <source>
        <dbReference type="Proteomes" id="UP001302602"/>
    </source>
</evidence>
<reference evidence="2" key="2">
    <citation type="submission" date="2023-05" db="EMBL/GenBank/DDBJ databases">
        <authorList>
            <consortium name="Lawrence Berkeley National Laboratory"/>
            <person name="Steindorff A."/>
            <person name="Hensen N."/>
            <person name="Bonometti L."/>
            <person name="Westerberg I."/>
            <person name="Brannstrom I.O."/>
            <person name="Guillou S."/>
            <person name="Cros-Aarteil S."/>
            <person name="Calhoun S."/>
            <person name="Haridas S."/>
            <person name="Kuo A."/>
            <person name="Mondo S."/>
            <person name="Pangilinan J."/>
            <person name="Riley R."/>
            <person name="Labutti K."/>
            <person name="Andreopoulos B."/>
            <person name="Lipzen A."/>
            <person name="Chen C."/>
            <person name="Yanf M."/>
            <person name="Daum C."/>
            <person name="Ng V."/>
            <person name="Clum A."/>
            <person name="Ohm R."/>
            <person name="Martin F."/>
            <person name="Silar P."/>
            <person name="Natvig D."/>
            <person name="Lalanne C."/>
            <person name="Gautier V."/>
            <person name="Ament-Velasquez S.L."/>
            <person name="Kruys A."/>
            <person name="Hutchinson M.I."/>
            <person name="Powell A.J."/>
            <person name="Barry K."/>
            <person name="Miller A.N."/>
            <person name="Grigoriev I.V."/>
            <person name="Debuchy R."/>
            <person name="Gladieux P."/>
            <person name="Thoren M.H."/>
            <person name="Johannesson H."/>
        </authorList>
    </citation>
    <scope>NUCLEOTIDE SEQUENCE</scope>
    <source>
        <strain evidence="2">CBS 731.68</strain>
    </source>
</reference>
<gene>
    <name evidence="2" type="ORF">N657DRAFT_648740</name>
</gene>